<organism evidence="1 2">
    <name type="scientific">Nostoc sphaeroides CCNUC1</name>
    <dbReference type="NCBI Taxonomy" id="2653204"/>
    <lineage>
        <taxon>Bacteria</taxon>
        <taxon>Bacillati</taxon>
        <taxon>Cyanobacteriota</taxon>
        <taxon>Cyanophyceae</taxon>
        <taxon>Nostocales</taxon>
        <taxon>Nostocaceae</taxon>
        <taxon>Nostoc</taxon>
    </lineage>
</organism>
<gene>
    <name evidence="1" type="ORF">GXM_03254</name>
</gene>
<accession>A0A5P8VZE8</accession>
<dbReference type="AlphaFoldDB" id="A0A5P8VZE8"/>
<dbReference type="KEGG" id="nsh:GXM_03254"/>
<protein>
    <submittedName>
        <fullName evidence="1">Uncharacterized protein</fullName>
    </submittedName>
</protein>
<evidence type="ECO:0000313" key="1">
    <source>
        <dbReference type="EMBL" id="QFS45777.1"/>
    </source>
</evidence>
<evidence type="ECO:0000313" key="2">
    <source>
        <dbReference type="Proteomes" id="UP000326678"/>
    </source>
</evidence>
<dbReference type="Proteomes" id="UP000326678">
    <property type="component" value="Chromosome Gxm1"/>
</dbReference>
<reference evidence="1 2" key="1">
    <citation type="submission" date="2019-10" db="EMBL/GenBank/DDBJ databases">
        <title>Genomic and transcriptomic insights into the perfect genentic adaptation of a filamentous nitrogen-fixing cyanobacterium to rice fields.</title>
        <authorList>
            <person name="Chen Z."/>
        </authorList>
    </citation>
    <scope>NUCLEOTIDE SEQUENCE [LARGE SCALE GENOMIC DNA]</scope>
    <source>
        <strain evidence="1">CCNUC1</strain>
    </source>
</reference>
<name>A0A5P8VZE8_9NOSO</name>
<sequence>MVGGGIGGTATALALYRAGFEPIRITPNDTTKYLCKSSNGSRVDATQ</sequence>
<proteinExistence type="predicted"/>
<dbReference type="EMBL" id="CP045226">
    <property type="protein sequence ID" value="QFS45777.1"/>
    <property type="molecule type" value="Genomic_DNA"/>
</dbReference>
<keyword evidence="2" id="KW-1185">Reference proteome</keyword>